<dbReference type="AlphaFoldDB" id="A0A2S3ZWB6"/>
<dbReference type="Pfam" id="PF07508">
    <property type="entry name" value="Recombinase"/>
    <property type="match status" value="1"/>
</dbReference>
<feature type="domain" description="Recombinase" evidence="3">
    <location>
        <begin position="167"/>
        <end position="289"/>
    </location>
</feature>
<dbReference type="InterPro" id="IPR050639">
    <property type="entry name" value="SSR_resolvase"/>
</dbReference>
<dbReference type="InterPro" id="IPR011109">
    <property type="entry name" value="DNA_bind_recombinase_dom"/>
</dbReference>
<dbReference type="InterPro" id="IPR006119">
    <property type="entry name" value="Resolv_N"/>
</dbReference>
<dbReference type="Gene3D" id="3.40.50.1390">
    <property type="entry name" value="Resolvase, N-terminal catalytic domain"/>
    <property type="match status" value="1"/>
</dbReference>
<evidence type="ECO:0008006" key="6">
    <source>
        <dbReference type="Google" id="ProtNLM"/>
    </source>
</evidence>
<organism evidence="4 5">
    <name type="scientific">Arthrobacter glacialis</name>
    <dbReference type="NCBI Taxonomy" id="1664"/>
    <lineage>
        <taxon>Bacteria</taxon>
        <taxon>Bacillati</taxon>
        <taxon>Actinomycetota</taxon>
        <taxon>Actinomycetes</taxon>
        <taxon>Micrococcales</taxon>
        <taxon>Micrococcaceae</taxon>
        <taxon>Arthrobacter</taxon>
    </lineage>
</organism>
<evidence type="ECO:0000259" key="2">
    <source>
        <dbReference type="PROSITE" id="PS51736"/>
    </source>
</evidence>
<dbReference type="PROSITE" id="PS51737">
    <property type="entry name" value="RECOMBINASE_DNA_BIND"/>
    <property type="match status" value="1"/>
</dbReference>
<feature type="domain" description="Resolvase/invertase-type recombinase catalytic" evidence="2">
    <location>
        <begin position="5"/>
        <end position="160"/>
    </location>
</feature>
<dbReference type="PANTHER" id="PTHR30461:SF23">
    <property type="entry name" value="DNA RECOMBINASE-RELATED"/>
    <property type="match status" value="1"/>
</dbReference>
<comment type="caution">
    <text evidence="4">The sequence shown here is derived from an EMBL/GenBank/DDBJ whole genome shotgun (WGS) entry which is preliminary data.</text>
</comment>
<reference evidence="4 5" key="1">
    <citation type="submission" date="2018-01" db="EMBL/GenBank/DDBJ databases">
        <title>Arthrobacter sp. nov., from glaciers in China.</title>
        <authorList>
            <person name="Liu Q."/>
            <person name="Xin Y.-H."/>
        </authorList>
    </citation>
    <scope>NUCLEOTIDE SEQUENCE [LARGE SCALE GENOMIC DNA]</scope>
    <source>
        <strain evidence="4 5">HLT2-12-2</strain>
    </source>
</reference>
<dbReference type="RefSeq" id="WP_103465822.1">
    <property type="nucleotide sequence ID" value="NZ_PPXC01000007.1"/>
</dbReference>
<keyword evidence="5" id="KW-1185">Reference proteome</keyword>
<proteinExistence type="predicted"/>
<feature type="region of interest" description="Disordered" evidence="1">
    <location>
        <begin position="316"/>
        <end position="337"/>
    </location>
</feature>
<evidence type="ECO:0000259" key="3">
    <source>
        <dbReference type="PROSITE" id="PS51737"/>
    </source>
</evidence>
<name>A0A2S3ZWB6_ARTGL</name>
<dbReference type="GO" id="GO:0000150">
    <property type="term" value="F:DNA strand exchange activity"/>
    <property type="evidence" value="ECO:0007669"/>
    <property type="project" value="InterPro"/>
</dbReference>
<dbReference type="GO" id="GO:0003677">
    <property type="term" value="F:DNA binding"/>
    <property type="evidence" value="ECO:0007669"/>
    <property type="project" value="InterPro"/>
</dbReference>
<dbReference type="InterPro" id="IPR038109">
    <property type="entry name" value="DNA_bind_recomb_sf"/>
</dbReference>
<dbReference type="Pfam" id="PF00239">
    <property type="entry name" value="Resolvase"/>
    <property type="match status" value="1"/>
</dbReference>
<dbReference type="PROSITE" id="PS51736">
    <property type="entry name" value="RECOMBINASES_3"/>
    <property type="match status" value="1"/>
</dbReference>
<dbReference type="Gene3D" id="3.90.1750.20">
    <property type="entry name" value="Putative Large Serine Recombinase, Chain B, Domain 2"/>
    <property type="match status" value="1"/>
</dbReference>
<sequence length="517" mass="59021">MKSMIVREYLRVSKDSKGTGKSPDQQHDENVKAFERQGWLLHQEPPYRDTDRSASRFARKGREDFKRLITDLEEDTFNADVLAIWESSRGSRRVGEWVDLVDLCKERSVCIWVTTHGRLYDPANARDRRSLLEDAVDAEYESDKSSERIQRDVRAAAEGGRPHGKNMYGYHRVYDQKSGELERIEPHSEQAPIIQEAAQRILEGQSFYAVAKDFNERGIPPRRPTRMQHRTNIGWTPPAVKQMLTMPAYAGKRQHRGEILDNVEVMWPALIEYESWQKLQAIMSPPERKRTNDWPAKYLLTGIAICGVCGAPTRIGKQNAGRRKDKATGEPLPRPIDEHGNELPYPHYYTYVCVGVPGKTGFHVAMRQEHLDEVVTELVLTRIAGPDFMAVAGVRGHGVDAERHAVLAEIIGYHEYLDSVRKEAAEKLRFDLLLDQEARIGPKIKDAQKKLERLTEMDPLVLKLARSGASRQAWDALELSVQRRIVRSVVTPRINRVSGDAKGKRGVNRDRVVAVWR</sequence>
<accession>A0A2S3ZWB6</accession>
<dbReference type="Proteomes" id="UP000237061">
    <property type="component" value="Unassembled WGS sequence"/>
</dbReference>
<dbReference type="SUPFAM" id="SSF53041">
    <property type="entry name" value="Resolvase-like"/>
    <property type="match status" value="1"/>
</dbReference>
<evidence type="ECO:0000256" key="1">
    <source>
        <dbReference type="SAM" id="MobiDB-lite"/>
    </source>
</evidence>
<gene>
    <name evidence="4" type="ORF">CVS27_11235</name>
</gene>
<protein>
    <recommendedName>
        <fullName evidence="6">Recombinase domain-containing protein</fullName>
    </recommendedName>
</protein>
<evidence type="ECO:0000313" key="5">
    <source>
        <dbReference type="Proteomes" id="UP000237061"/>
    </source>
</evidence>
<evidence type="ECO:0000313" key="4">
    <source>
        <dbReference type="EMBL" id="POH73473.1"/>
    </source>
</evidence>
<dbReference type="CDD" id="cd00338">
    <property type="entry name" value="Ser_Recombinase"/>
    <property type="match status" value="1"/>
</dbReference>
<dbReference type="EMBL" id="PPXC01000007">
    <property type="protein sequence ID" value="POH73473.1"/>
    <property type="molecule type" value="Genomic_DNA"/>
</dbReference>
<dbReference type="InterPro" id="IPR036162">
    <property type="entry name" value="Resolvase-like_N_sf"/>
</dbReference>
<dbReference type="PANTHER" id="PTHR30461">
    <property type="entry name" value="DNA-INVERTASE FROM LAMBDOID PROPHAGE"/>
    <property type="match status" value="1"/>
</dbReference>
<dbReference type="SMART" id="SM00857">
    <property type="entry name" value="Resolvase"/>
    <property type="match status" value="1"/>
</dbReference>